<evidence type="ECO:0000256" key="1">
    <source>
        <dbReference type="ARBA" id="ARBA00022614"/>
    </source>
</evidence>
<keyword evidence="1" id="KW-0433">Leucine-rich repeat</keyword>
<accession>A0AAP0JRX4</accession>
<dbReference type="SUPFAM" id="SSF52058">
    <property type="entry name" value="L domain-like"/>
    <property type="match status" value="1"/>
</dbReference>
<evidence type="ECO:0000313" key="4">
    <source>
        <dbReference type="Proteomes" id="UP001417504"/>
    </source>
</evidence>
<feature type="domain" description="R13L1/DRL21-like LRR repeat region" evidence="2">
    <location>
        <begin position="2"/>
        <end position="53"/>
    </location>
</feature>
<protein>
    <recommendedName>
        <fullName evidence="2">R13L1/DRL21-like LRR repeat region domain-containing protein</fullName>
    </recommendedName>
</protein>
<dbReference type="PANTHER" id="PTHR36766:SF70">
    <property type="entry name" value="DISEASE RESISTANCE PROTEIN RGA4"/>
    <property type="match status" value="1"/>
</dbReference>
<dbReference type="Pfam" id="PF25019">
    <property type="entry name" value="LRR_R13L1-DRL21"/>
    <property type="match status" value="1"/>
</dbReference>
<evidence type="ECO:0000313" key="3">
    <source>
        <dbReference type="EMBL" id="KAK9138809.1"/>
    </source>
</evidence>
<dbReference type="AlphaFoldDB" id="A0AAP0JRX4"/>
<comment type="caution">
    <text evidence="3">The sequence shown here is derived from an EMBL/GenBank/DDBJ whole genome shotgun (WGS) entry which is preliminary data.</text>
</comment>
<dbReference type="InterPro" id="IPR056789">
    <property type="entry name" value="LRR_R13L1-DRL21"/>
</dbReference>
<organism evidence="3 4">
    <name type="scientific">Stephania japonica</name>
    <dbReference type="NCBI Taxonomy" id="461633"/>
    <lineage>
        <taxon>Eukaryota</taxon>
        <taxon>Viridiplantae</taxon>
        <taxon>Streptophyta</taxon>
        <taxon>Embryophyta</taxon>
        <taxon>Tracheophyta</taxon>
        <taxon>Spermatophyta</taxon>
        <taxon>Magnoliopsida</taxon>
        <taxon>Ranunculales</taxon>
        <taxon>Menispermaceae</taxon>
        <taxon>Menispermoideae</taxon>
        <taxon>Cissampelideae</taxon>
        <taxon>Stephania</taxon>
    </lineage>
</organism>
<evidence type="ECO:0000259" key="2">
    <source>
        <dbReference type="Pfam" id="PF25019"/>
    </source>
</evidence>
<dbReference type="EMBL" id="JBBNAE010000003">
    <property type="protein sequence ID" value="KAK9138809.1"/>
    <property type="molecule type" value="Genomic_DNA"/>
</dbReference>
<gene>
    <name evidence="3" type="ORF">Sjap_009403</name>
</gene>
<dbReference type="Gene3D" id="3.80.10.10">
    <property type="entry name" value="Ribonuclease Inhibitor"/>
    <property type="match status" value="1"/>
</dbReference>
<dbReference type="InterPro" id="IPR032675">
    <property type="entry name" value="LRR_dom_sf"/>
</dbReference>
<reference evidence="3 4" key="1">
    <citation type="submission" date="2024-01" db="EMBL/GenBank/DDBJ databases">
        <title>Genome assemblies of Stephania.</title>
        <authorList>
            <person name="Yang L."/>
        </authorList>
    </citation>
    <scope>NUCLEOTIDE SEQUENCE [LARGE SCALE GENOMIC DNA]</scope>
    <source>
        <strain evidence="3">QJT</strain>
        <tissue evidence="3">Leaf</tissue>
    </source>
</reference>
<dbReference type="PANTHER" id="PTHR36766">
    <property type="entry name" value="PLANT BROAD-SPECTRUM MILDEW RESISTANCE PROTEIN RPW8"/>
    <property type="match status" value="1"/>
</dbReference>
<sequence>MLRSLTIAHFTNLTKLPEWLGNLASLEKLYIHNCENLIHLPSKEQMQRLTFIKELSIWECPHLKKRCSSSSSR</sequence>
<keyword evidence="4" id="KW-1185">Reference proteome</keyword>
<proteinExistence type="predicted"/>
<name>A0AAP0JRX4_9MAGN</name>
<dbReference type="Proteomes" id="UP001417504">
    <property type="component" value="Unassembled WGS sequence"/>
</dbReference>